<dbReference type="EMBL" id="KV454541">
    <property type="protein sequence ID" value="ODV67393.1"/>
    <property type="molecule type" value="Genomic_DNA"/>
</dbReference>
<keyword evidence="3" id="KW-1185">Reference proteome</keyword>
<feature type="coiled-coil region" evidence="1">
    <location>
        <begin position="101"/>
        <end position="128"/>
    </location>
</feature>
<evidence type="ECO:0000313" key="3">
    <source>
        <dbReference type="Proteomes" id="UP000095085"/>
    </source>
</evidence>
<dbReference type="Proteomes" id="UP000095085">
    <property type="component" value="Unassembled WGS sequence"/>
</dbReference>
<gene>
    <name evidence="2" type="ORF">HYPBUDRAFT_241539</name>
</gene>
<sequence length="324" mass="37049">MTATTSTPDVSVVNDTYDKENVIPRTPTKRKSYSILSPINNGVNKIETLPNKERLISESTGLIKLNLSPNRSSPRKPISKNEGLPVFIPSKVEEEVKNETKQDLLVKYANKQQELIELEKKVEEVKFSLLEITQNLKNHEFNENKPTNVIENQFRSITKKASKMFNNQPQVEDFENKFKNLTKKASNIFESPIKNQNFFKTPSKTNLNSFFDDIKYKFDQQQQELNQFNKKTSKLVNGFISNMSSPRKSLQEEDVIDSSFNFENIGPDQNGAYPTIGRKVYHGEQASVLNSSILLSESDDQSSLLEEEDNAIVDIDDYNSSFEE</sequence>
<dbReference type="GeneID" id="30997825"/>
<name>A0A1E4RJG9_9ASCO</name>
<dbReference type="OrthoDB" id="3993307at2759"/>
<accession>A0A1E4RJG9</accession>
<proteinExistence type="predicted"/>
<evidence type="ECO:0000256" key="1">
    <source>
        <dbReference type="SAM" id="Coils"/>
    </source>
</evidence>
<reference evidence="3" key="1">
    <citation type="submission" date="2016-05" db="EMBL/GenBank/DDBJ databases">
        <title>Comparative genomics of biotechnologically important yeasts.</title>
        <authorList>
            <consortium name="DOE Joint Genome Institute"/>
            <person name="Riley R."/>
            <person name="Haridas S."/>
            <person name="Wolfe K.H."/>
            <person name="Lopes M.R."/>
            <person name="Hittinger C.T."/>
            <person name="Goker M."/>
            <person name="Salamov A."/>
            <person name="Wisecaver J."/>
            <person name="Long T.M."/>
            <person name="Aerts A.L."/>
            <person name="Barry K."/>
            <person name="Choi C."/>
            <person name="Clum A."/>
            <person name="Coughlan A.Y."/>
            <person name="Deshpande S."/>
            <person name="Douglass A.P."/>
            <person name="Hanson S.J."/>
            <person name="Klenk H.-P."/>
            <person name="Labutti K."/>
            <person name="Lapidus A."/>
            <person name="Lindquist E."/>
            <person name="Lipzen A."/>
            <person name="Meier-Kolthoff J.P."/>
            <person name="Ohm R.A."/>
            <person name="Otillar R.P."/>
            <person name="Pangilinan J."/>
            <person name="Peng Y."/>
            <person name="Rokas A."/>
            <person name="Rosa C.A."/>
            <person name="Scheuner C."/>
            <person name="Sibirny A.A."/>
            <person name="Slot J.C."/>
            <person name="Stielow J.B."/>
            <person name="Sun H."/>
            <person name="Kurtzman C.P."/>
            <person name="Blackwell M."/>
            <person name="Grigoriev I.V."/>
            <person name="Jeffries T.W."/>
        </authorList>
    </citation>
    <scope>NUCLEOTIDE SEQUENCE [LARGE SCALE GENOMIC DNA]</scope>
    <source>
        <strain evidence="3">NRRL Y-1933</strain>
    </source>
</reference>
<dbReference type="RefSeq" id="XP_020076460.1">
    <property type="nucleotide sequence ID" value="XM_020223276.1"/>
</dbReference>
<evidence type="ECO:0000313" key="2">
    <source>
        <dbReference type="EMBL" id="ODV67393.1"/>
    </source>
</evidence>
<keyword evidence="1" id="KW-0175">Coiled coil</keyword>
<protein>
    <submittedName>
        <fullName evidence="2">Uncharacterized protein</fullName>
    </submittedName>
</protein>
<dbReference type="AlphaFoldDB" id="A0A1E4RJG9"/>
<organism evidence="2 3">
    <name type="scientific">Hyphopichia burtonii NRRL Y-1933</name>
    <dbReference type="NCBI Taxonomy" id="984485"/>
    <lineage>
        <taxon>Eukaryota</taxon>
        <taxon>Fungi</taxon>
        <taxon>Dikarya</taxon>
        <taxon>Ascomycota</taxon>
        <taxon>Saccharomycotina</taxon>
        <taxon>Pichiomycetes</taxon>
        <taxon>Debaryomycetaceae</taxon>
        <taxon>Hyphopichia</taxon>
    </lineage>
</organism>